<dbReference type="Proteomes" id="UP000030745">
    <property type="component" value="Unassembled WGS sequence"/>
</dbReference>
<accession>A0A067CJZ2</accession>
<feature type="compositionally biased region" description="Basic residues" evidence="1">
    <location>
        <begin position="178"/>
        <end position="191"/>
    </location>
</feature>
<evidence type="ECO:0000313" key="2">
    <source>
        <dbReference type="EMBL" id="KDO29515.1"/>
    </source>
</evidence>
<dbReference type="VEuPathDB" id="FungiDB:SPRG_05472"/>
<evidence type="ECO:0000313" key="3">
    <source>
        <dbReference type="Proteomes" id="UP000030745"/>
    </source>
</evidence>
<dbReference type="AlphaFoldDB" id="A0A067CJZ2"/>
<name>A0A067CJZ2_SAPPC</name>
<proteinExistence type="predicted"/>
<evidence type="ECO:0000256" key="1">
    <source>
        <dbReference type="SAM" id="MobiDB-lite"/>
    </source>
</evidence>
<feature type="region of interest" description="Disordered" evidence="1">
    <location>
        <begin position="166"/>
        <end position="234"/>
    </location>
</feature>
<organism evidence="2 3">
    <name type="scientific">Saprolegnia parasitica (strain CBS 223.65)</name>
    <dbReference type="NCBI Taxonomy" id="695850"/>
    <lineage>
        <taxon>Eukaryota</taxon>
        <taxon>Sar</taxon>
        <taxon>Stramenopiles</taxon>
        <taxon>Oomycota</taxon>
        <taxon>Saprolegniomycetes</taxon>
        <taxon>Saprolegniales</taxon>
        <taxon>Saprolegniaceae</taxon>
        <taxon>Saprolegnia</taxon>
    </lineage>
</organism>
<reference evidence="2 3" key="1">
    <citation type="journal article" date="2013" name="PLoS Genet.">
        <title>Distinctive expansion of potential virulence genes in the genome of the oomycete fish pathogen Saprolegnia parasitica.</title>
        <authorList>
            <person name="Jiang R.H."/>
            <person name="de Bruijn I."/>
            <person name="Haas B.J."/>
            <person name="Belmonte R."/>
            <person name="Lobach L."/>
            <person name="Christie J."/>
            <person name="van den Ackerveken G."/>
            <person name="Bottin A."/>
            <person name="Bulone V."/>
            <person name="Diaz-Moreno S.M."/>
            <person name="Dumas B."/>
            <person name="Fan L."/>
            <person name="Gaulin E."/>
            <person name="Govers F."/>
            <person name="Grenville-Briggs L.J."/>
            <person name="Horner N.R."/>
            <person name="Levin J.Z."/>
            <person name="Mammella M."/>
            <person name="Meijer H.J."/>
            <person name="Morris P."/>
            <person name="Nusbaum C."/>
            <person name="Oome S."/>
            <person name="Phillips A.J."/>
            <person name="van Rooyen D."/>
            <person name="Rzeszutek E."/>
            <person name="Saraiva M."/>
            <person name="Secombes C.J."/>
            <person name="Seidl M.F."/>
            <person name="Snel B."/>
            <person name="Stassen J.H."/>
            <person name="Sykes S."/>
            <person name="Tripathy S."/>
            <person name="van den Berg H."/>
            <person name="Vega-Arreguin J.C."/>
            <person name="Wawra S."/>
            <person name="Young S.K."/>
            <person name="Zeng Q."/>
            <person name="Dieguez-Uribeondo J."/>
            <person name="Russ C."/>
            <person name="Tyler B.M."/>
            <person name="van West P."/>
        </authorList>
    </citation>
    <scope>NUCLEOTIDE SEQUENCE [LARGE SCALE GENOMIC DNA]</scope>
    <source>
        <strain evidence="2 3">CBS 223.65</strain>
    </source>
</reference>
<protein>
    <recommendedName>
        <fullName evidence="4">C2 domain-containing protein</fullName>
    </recommendedName>
</protein>
<dbReference type="GeneID" id="24127864"/>
<keyword evidence="3" id="KW-1185">Reference proteome</keyword>
<gene>
    <name evidence="2" type="ORF">SPRG_05472</name>
</gene>
<evidence type="ECO:0008006" key="4">
    <source>
        <dbReference type="Google" id="ProtNLM"/>
    </source>
</evidence>
<sequence length="374" mass="41406">MQGSYIAPGSVHRDVVARPPVAERSLTLQVLALRHLVSPIPPLACLHSTMHIEMQLLHKGTQERVNYSMDPVVYSESIVEWSRENAVVVLADDINDWIGSVKLLHTTVDGQSRCIGQVQVPVDLLHSPLATSSHCLRRWFPLEKMAPKDLVRGEVRIELAYAAPASSPEPLSPVVHQKPPKSKSPTRKVRRPPPPSPRLRSPLKGARVVDAPAPPDVEGTSLPPPAPRPKQPYLKRKPYKVQFEQLDWSSVGAKTNSNLAKPKRTKHVLSDKSCTNAAPELNLELQSLATTSAANQANMKLELMQLKQKTELQTIFHLLPSKKTTGRIPTLSKSQIQQVQGLPSAQYAALVATLDRDYRQLKPQLQDNMAKLAQ</sequence>
<dbReference type="OMA" id="WFPLEKM"/>
<dbReference type="EMBL" id="KK583205">
    <property type="protein sequence ID" value="KDO29515.1"/>
    <property type="molecule type" value="Genomic_DNA"/>
</dbReference>
<dbReference type="KEGG" id="spar:SPRG_05472"/>
<dbReference type="OrthoDB" id="168509at2759"/>
<dbReference type="RefSeq" id="XP_012199581.1">
    <property type="nucleotide sequence ID" value="XM_012344191.1"/>
</dbReference>